<comment type="similarity">
    <text evidence="2">Belongs to the type II topoisomerase GyrA/ParC subunit family.</text>
</comment>
<dbReference type="GO" id="GO:0005524">
    <property type="term" value="F:ATP binding"/>
    <property type="evidence" value="ECO:0007669"/>
    <property type="project" value="InterPro"/>
</dbReference>
<dbReference type="AlphaFoldDB" id="A0A9D1DAY4"/>
<dbReference type="PANTHER" id="PTHR43493">
    <property type="entry name" value="DNA GYRASE/TOPOISOMERASE SUBUNIT A"/>
    <property type="match status" value="1"/>
</dbReference>
<dbReference type="EC" id="5.6.2.2" evidence="3"/>
<reference evidence="10" key="2">
    <citation type="journal article" date="2021" name="PeerJ">
        <title>Extensive microbial diversity within the chicken gut microbiome revealed by metagenomics and culture.</title>
        <authorList>
            <person name="Gilroy R."/>
            <person name="Ravi A."/>
            <person name="Getino M."/>
            <person name="Pursley I."/>
            <person name="Horton D.L."/>
            <person name="Alikhan N.F."/>
            <person name="Baker D."/>
            <person name="Gharbi K."/>
            <person name="Hall N."/>
            <person name="Watson M."/>
            <person name="Adriaenssens E.M."/>
            <person name="Foster-Nyarko E."/>
            <person name="Jarju S."/>
            <person name="Secka A."/>
            <person name="Antonio M."/>
            <person name="Oren A."/>
            <person name="Chaudhuri R.R."/>
            <person name="La Ragione R."/>
            <person name="Hildebrand F."/>
            <person name="Pallen M.J."/>
        </authorList>
    </citation>
    <scope>NUCLEOTIDE SEQUENCE</scope>
    <source>
        <strain evidence="10">ChiW25-3613</strain>
    </source>
</reference>
<evidence type="ECO:0000256" key="7">
    <source>
        <dbReference type="PROSITE-ProRule" id="PRU01384"/>
    </source>
</evidence>
<comment type="catalytic activity">
    <reaction evidence="1 7">
        <text>ATP-dependent breakage, passage and rejoining of double-stranded DNA.</text>
        <dbReference type="EC" id="5.6.2.2"/>
    </reaction>
</comment>
<dbReference type="GO" id="GO:0034335">
    <property type="term" value="F:DNA negative supercoiling activity"/>
    <property type="evidence" value="ECO:0007669"/>
    <property type="project" value="UniProtKB-ARBA"/>
</dbReference>
<protein>
    <recommendedName>
        <fullName evidence="3">DNA topoisomerase (ATP-hydrolyzing)</fullName>
        <ecNumber evidence="3">5.6.2.2</ecNumber>
    </recommendedName>
</protein>
<dbReference type="Gene3D" id="2.120.10.90">
    <property type="entry name" value="DNA gyrase/topoisomerase IV, subunit A, C-terminal"/>
    <property type="match status" value="1"/>
</dbReference>
<evidence type="ECO:0000313" key="10">
    <source>
        <dbReference type="EMBL" id="HIR39647.1"/>
    </source>
</evidence>
<keyword evidence="5 7" id="KW-0238">DNA-binding</keyword>
<dbReference type="CDD" id="cd00187">
    <property type="entry name" value="TOP4c"/>
    <property type="match status" value="1"/>
</dbReference>
<dbReference type="GO" id="GO:0003677">
    <property type="term" value="F:DNA binding"/>
    <property type="evidence" value="ECO:0007669"/>
    <property type="project" value="UniProtKB-UniRule"/>
</dbReference>
<dbReference type="SMART" id="SM00434">
    <property type="entry name" value="TOP4c"/>
    <property type="match status" value="1"/>
</dbReference>
<dbReference type="InterPro" id="IPR035516">
    <property type="entry name" value="Gyrase/topoIV_suA_C"/>
</dbReference>
<dbReference type="Proteomes" id="UP000824179">
    <property type="component" value="Unassembled WGS sequence"/>
</dbReference>
<keyword evidence="8" id="KW-0175">Coiled coil</keyword>
<dbReference type="InterPro" id="IPR006691">
    <property type="entry name" value="GyrA/parC_rep"/>
</dbReference>
<accession>A0A9D1DAY4</accession>
<evidence type="ECO:0000256" key="1">
    <source>
        <dbReference type="ARBA" id="ARBA00000185"/>
    </source>
</evidence>
<dbReference type="Gene3D" id="1.10.268.10">
    <property type="entry name" value="Topoisomerase, domain 3"/>
    <property type="match status" value="1"/>
</dbReference>
<dbReference type="FunFam" id="3.30.1360.40:FF:000002">
    <property type="entry name" value="DNA gyrase subunit A"/>
    <property type="match status" value="1"/>
</dbReference>
<dbReference type="Pfam" id="PF03989">
    <property type="entry name" value="DNA_gyraseA_C"/>
    <property type="match status" value="3"/>
</dbReference>
<dbReference type="GO" id="GO:0005737">
    <property type="term" value="C:cytoplasm"/>
    <property type="evidence" value="ECO:0007669"/>
    <property type="project" value="TreeGrafter"/>
</dbReference>
<evidence type="ECO:0000313" key="11">
    <source>
        <dbReference type="Proteomes" id="UP000824179"/>
    </source>
</evidence>
<dbReference type="PANTHER" id="PTHR43493:SF9">
    <property type="entry name" value="DNA TOPOISOMERASE 4 SUBUNIT A"/>
    <property type="match status" value="1"/>
</dbReference>
<dbReference type="Pfam" id="PF00521">
    <property type="entry name" value="DNA_topoisoIV"/>
    <property type="match status" value="1"/>
</dbReference>
<evidence type="ECO:0000256" key="8">
    <source>
        <dbReference type="SAM" id="Coils"/>
    </source>
</evidence>
<name>A0A9D1DAY4_9FIRM</name>
<proteinExistence type="inferred from homology"/>
<dbReference type="FunFam" id="1.10.268.10:FF:000001">
    <property type="entry name" value="DNA gyrase subunit A"/>
    <property type="match status" value="1"/>
</dbReference>
<feature type="coiled-coil region" evidence="8">
    <location>
        <begin position="440"/>
        <end position="467"/>
    </location>
</feature>
<dbReference type="EMBL" id="DVHB01000078">
    <property type="protein sequence ID" value="HIR39647.1"/>
    <property type="molecule type" value="Genomic_DNA"/>
</dbReference>
<dbReference type="GO" id="GO:0009330">
    <property type="term" value="C:DNA topoisomerase type II (double strand cut, ATP-hydrolyzing) complex"/>
    <property type="evidence" value="ECO:0007669"/>
    <property type="project" value="TreeGrafter"/>
</dbReference>
<dbReference type="InterPro" id="IPR002205">
    <property type="entry name" value="Topo_IIA_dom_A"/>
</dbReference>
<feature type="domain" description="Topo IIA-type catalytic" evidence="9">
    <location>
        <begin position="44"/>
        <end position="511"/>
    </location>
</feature>
<evidence type="ECO:0000256" key="5">
    <source>
        <dbReference type="ARBA" id="ARBA00023125"/>
    </source>
</evidence>
<gene>
    <name evidence="10" type="ORF">IAB90_04605</name>
</gene>
<reference evidence="10" key="1">
    <citation type="submission" date="2020-10" db="EMBL/GenBank/DDBJ databases">
        <authorList>
            <person name="Gilroy R."/>
        </authorList>
    </citation>
    <scope>NUCLEOTIDE SEQUENCE</scope>
    <source>
        <strain evidence="10">ChiW25-3613</strain>
    </source>
</reference>
<dbReference type="SUPFAM" id="SSF101904">
    <property type="entry name" value="GyrA/ParC C-terminal domain-like"/>
    <property type="match status" value="1"/>
</dbReference>
<organism evidence="10 11">
    <name type="scientific">Candidatus Coproplasma stercoripullorum</name>
    <dbReference type="NCBI Taxonomy" id="2840751"/>
    <lineage>
        <taxon>Bacteria</taxon>
        <taxon>Bacillati</taxon>
        <taxon>Bacillota</taxon>
        <taxon>Clostridia</taxon>
        <taxon>Eubacteriales</taxon>
        <taxon>Candidatus Coproplasma</taxon>
    </lineage>
</organism>
<sequence>MAKKKDGNFQTSIPQGNVFLTPIEDVMPQSMLPYAEFVILDRALPRVEDGLKPVQRRILYTMLEMGLTPDKPHKKSARIVGDCMGKYHPHGDSSVYDAMVRMAQDFNMRMTLVNGHGNFGSVDGDPAAAMRYTEARLEPLALELLKDLDKETVPFSFNFDDSLLEPDILPGRFPNLLVNGANGIAVGLATNIPTHNLGEVIDGVCAYIDNPRITLKEMMKIIPGPDFSTGGYIIANELEQAYETGKGKITLRAKYHVETGQGGKKLIVITELPYQTNKAELLRKIMLLKEDKKELLSGITEIVDESDRTGMRAVIACKKEAEVDSILPVLFKYTDLECTFGINMVAIAGGRPQQLGLLDIIRYYVNYQRLVVLRRAKYELKEALARKHIVEGLIIGVHNIDEVVKIIKNAENTADARKKLMERFALSERQAQAILDLRLARLAKLEVKKLEEELAELEKKIAYLQKVIGDKKMQMDIVKSEIREIKKKYPCPRRSEIKGATGDIYVRREDVKRAVTEWAVSVTADGRVKFTEKGEFISRFKKPLTSSKLSGLHTQIIFTGSDAQLICFTNAGNCVYINLDDADPAAYKDEGLTLHEICEEAAENERAVKLFTREEERGDVLFFTKYGMVKRTAWSEYSLKKSYYQAMTLKEGDEVINVETLDADEFSTMFFVNSAGFGLNADKDNLPVQGRVAGGVRGIALKEGEECIFASQITAEGEIVVVTATNFFKRVIVSTITPIGRACKGVTIADVKDCGRLLFADYVTIPYTLAIINKDGSVAEINTEEISIENRVTKGKKLKRTPPIDPERIVPLKQKSDYSDGNVQLRM</sequence>
<evidence type="ECO:0000256" key="2">
    <source>
        <dbReference type="ARBA" id="ARBA00008263"/>
    </source>
</evidence>
<feature type="active site" description="O-(5'-phospho-DNA)-tyrosine intermediate" evidence="7">
    <location>
        <position position="132"/>
    </location>
</feature>
<dbReference type="FunFam" id="3.90.199.10:FF:000001">
    <property type="entry name" value="DNA gyrase subunit A"/>
    <property type="match status" value="1"/>
</dbReference>
<dbReference type="PROSITE" id="PS52040">
    <property type="entry name" value="TOPO_IIA"/>
    <property type="match status" value="1"/>
</dbReference>
<dbReference type="GO" id="GO:0006265">
    <property type="term" value="P:DNA topological change"/>
    <property type="evidence" value="ECO:0007669"/>
    <property type="project" value="UniProtKB-UniRule"/>
</dbReference>
<evidence type="ECO:0000256" key="6">
    <source>
        <dbReference type="ARBA" id="ARBA00023235"/>
    </source>
</evidence>
<evidence type="ECO:0000256" key="4">
    <source>
        <dbReference type="ARBA" id="ARBA00023029"/>
    </source>
</evidence>
<keyword evidence="6 7" id="KW-0413">Isomerase</keyword>
<comment type="caution">
    <text evidence="10">The sequence shown here is derived from an EMBL/GenBank/DDBJ whole genome shotgun (WGS) entry which is preliminary data.</text>
</comment>
<evidence type="ECO:0000256" key="3">
    <source>
        <dbReference type="ARBA" id="ARBA00012895"/>
    </source>
</evidence>
<dbReference type="InterPro" id="IPR013758">
    <property type="entry name" value="Topo_IIA_A/C_ab"/>
</dbReference>
<dbReference type="Gene3D" id="3.30.1360.40">
    <property type="match status" value="1"/>
</dbReference>
<dbReference type="InterPro" id="IPR013757">
    <property type="entry name" value="Topo_IIA_A_a_sf"/>
</dbReference>
<dbReference type="InterPro" id="IPR050220">
    <property type="entry name" value="Type_II_DNA_Topoisomerases"/>
</dbReference>
<keyword evidence="4 7" id="KW-0799">Topoisomerase</keyword>
<dbReference type="Gene3D" id="3.90.199.10">
    <property type="entry name" value="Topoisomerase II, domain 5"/>
    <property type="match status" value="1"/>
</dbReference>
<dbReference type="SUPFAM" id="SSF56719">
    <property type="entry name" value="Type II DNA topoisomerase"/>
    <property type="match status" value="1"/>
</dbReference>
<dbReference type="NCBIfam" id="NF004044">
    <property type="entry name" value="PRK05561.1"/>
    <property type="match status" value="1"/>
</dbReference>
<evidence type="ECO:0000259" key="9">
    <source>
        <dbReference type="PROSITE" id="PS52040"/>
    </source>
</evidence>
<dbReference type="InterPro" id="IPR013760">
    <property type="entry name" value="Topo_IIA-like_dom_sf"/>
</dbReference>